<dbReference type="AlphaFoldDB" id="R7VIX2"/>
<keyword evidence="4 5" id="KW-0472">Membrane</keyword>
<dbReference type="SUPFAM" id="SSF48652">
    <property type="entry name" value="Tetraspanin"/>
    <property type="match status" value="1"/>
</dbReference>
<evidence type="ECO:0000256" key="1">
    <source>
        <dbReference type="ARBA" id="ARBA00004141"/>
    </source>
</evidence>
<reference evidence="8" key="1">
    <citation type="submission" date="2012-12" db="EMBL/GenBank/DDBJ databases">
        <authorList>
            <person name="Hellsten U."/>
            <person name="Grimwood J."/>
            <person name="Chapman J.A."/>
            <person name="Shapiro H."/>
            <person name="Aerts A."/>
            <person name="Otillar R.P."/>
            <person name="Terry A.Y."/>
            <person name="Boore J.L."/>
            <person name="Simakov O."/>
            <person name="Marletaz F."/>
            <person name="Cho S.-J."/>
            <person name="Edsinger-Gonzales E."/>
            <person name="Havlak P."/>
            <person name="Kuo D.-H."/>
            <person name="Larsson T."/>
            <person name="Lv J."/>
            <person name="Arendt D."/>
            <person name="Savage R."/>
            <person name="Osoegawa K."/>
            <person name="de Jong P."/>
            <person name="Lindberg D.R."/>
            <person name="Seaver E.C."/>
            <person name="Weisblat D.A."/>
            <person name="Putnam N.H."/>
            <person name="Grigoriev I.V."/>
            <person name="Rokhsar D.S."/>
        </authorList>
    </citation>
    <scope>NUCLEOTIDE SEQUENCE</scope>
    <source>
        <strain evidence="8">I ESC-2004</strain>
    </source>
</reference>
<accession>R7VIX2</accession>
<evidence type="ECO:0000256" key="2">
    <source>
        <dbReference type="ARBA" id="ARBA00022692"/>
    </source>
</evidence>
<keyword evidence="8" id="KW-1185">Reference proteome</keyword>
<evidence type="ECO:0000313" key="7">
    <source>
        <dbReference type="EnsemblMetazoa" id="CapteP221832"/>
    </source>
</evidence>
<evidence type="ECO:0008006" key="9">
    <source>
        <dbReference type="Google" id="ProtNLM"/>
    </source>
</evidence>
<dbReference type="STRING" id="283909.R7VIX2"/>
<keyword evidence="2 5" id="KW-0812">Transmembrane</keyword>
<gene>
    <name evidence="6" type="ORF">CAPTEDRAFT_221832</name>
</gene>
<dbReference type="GO" id="GO:0016020">
    <property type="term" value="C:membrane"/>
    <property type="evidence" value="ECO:0007669"/>
    <property type="project" value="UniProtKB-SubCell"/>
</dbReference>
<dbReference type="HOGENOM" id="CLU_1016500_0_0_1"/>
<dbReference type="EnsemblMetazoa" id="CapteT221832">
    <property type="protein sequence ID" value="CapteP221832"/>
    <property type="gene ID" value="CapteG221832"/>
</dbReference>
<feature type="transmembrane region" description="Helical" evidence="5">
    <location>
        <begin position="21"/>
        <end position="39"/>
    </location>
</feature>
<evidence type="ECO:0000256" key="5">
    <source>
        <dbReference type="SAM" id="Phobius"/>
    </source>
</evidence>
<evidence type="ECO:0000256" key="3">
    <source>
        <dbReference type="ARBA" id="ARBA00022989"/>
    </source>
</evidence>
<dbReference type="InterPro" id="IPR018499">
    <property type="entry name" value="Tetraspanin/Peripherin"/>
</dbReference>
<dbReference type="EMBL" id="KB293237">
    <property type="protein sequence ID" value="ELU16226.1"/>
    <property type="molecule type" value="Genomic_DNA"/>
</dbReference>
<feature type="transmembrane region" description="Helical" evidence="5">
    <location>
        <begin position="59"/>
        <end position="80"/>
    </location>
</feature>
<protein>
    <recommendedName>
        <fullName evidence="9">Tetraspanin</fullName>
    </recommendedName>
</protein>
<dbReference type="EMBL" id="AMQN01004325">
    <property type="status" value="NOT_ANNOTATED_CDS"/>
    <property type="molecule type" value="Genomic_DNA"/>
</dbReference>
<name>R7VIX2_CAPTE</name>
<proteinExistence type="predicted"/>
<reference evidence="7" key="3">
    <citation type="submission" date="2015-06" db="UniProtKB">
        <authorList>
            <consortium name="EnsemblMetazoa"/>
        </authorList>
    </citation>
    <scope>IDENTIFICATION</scope>
</reference>
<organism evidence="6">
    <name type="scientific">Capitella teleta</name>
    <name type="common">Polychaete worm</name>
    <dbReference type="NCBI Taxonomy" id="283909"/>
    <lineage>
        <taxon>Eukaryota</taxon>
        <taxon>Metazoa</taxon>
        <taxon>Spiralia</taxon>
        <taxon>Lophotrochozoa</taxon>
        <taxon>Annelida</taxon>
        <taxon>Polychaeta</taxon>
        <taxon>Sedentaria</taxon>
        <taxon>Scolecida</taxon>
        <taxon>Capitellidae</taxon>
        <taxon>Capitella</taxon>
    </lineage>
</organism>
<sequence>MTPHQLESKLSALSKKAPLECVLLLASGLISLLSCWNASFNVHVGYFKQIYLPEGDTDVVKWMLVMMGALAAFSITIGGTRLISKKYLPFKLFVFTSVLILLFNFIVGLVLTESRKKVHLSLEPAMRATLRESIIANQRFGVGYALGEAWDYLHLKMHCCGIDSYRDYFETKGIQGDEVFPLTCCVMRKEDGEVLLPENERQCRLDANRNLRSSKFIHSQGCLQGLTRWLMRYLSKVTALLFAAICMQAIAIIYLSWLSYKKNILSKSSTSRHE</sequence>
<comment type="subcellular location">
    <subcellularLocation>
        <location evidence="1">Membrane</location>
        <topology evidence="1">Multi-pass membrane protein</topology>
    </subcellularLocation>
</comment>
<dbReference type="Gene3D" id="1.10.1450.10">
    <property type="entry name" value="Tetraspanin"/>
    <property type="match status" value="1"/>
</dbReference>
<feature type="transmembrane region" description="Helical" evidence="5">
    <location>
        <begin position="237"/>
        <end position="258"/>
    </location>
</feature>
<dbReference type="InterPro" id="IPR008952">
    <property type="entry name" value="Tetraspanin_EC2_sf"/>
</dbReference>
<dbReference type="Pfam" id="PF00335">
    <property type="entry name" value="Tetraspanin"/>
    <property type="match status" value="1"/>
</dbReference>
<keyword evidence="3 5" id="KW-1133">Transmembrane helix</keyword>
<dbReference type="Proteomes" id="UP000014760">
    <property type="component" value="Unassembled WGS sequence"/>
</dbReference>
<evidence type="ECO:0000313" key="8">
    <source>
        <dbReference type="Proteomes" id="UP000014760"/>
    </source>
</evidence>
<feature type="transmembrane region" description="Helical" evidence="5">
    <location>
        <begin position="92"/>
        <end position="111"/>
    </location>
</feature>
<evidence type="ECO:0000256" key="4">
    <source>
        <dbReference type="ARBA" id="ARBA00023136"/>
    </source>
</evidence>
<evidence type="ECO:0000313" key="6">
    <source>
        <dbReference type="EMBL" id="ELU16226.1"/>
    </source>
</evidence>
<reference evidence="6 8" key="2">
    <citation type="journal article" date="2013" name="Nature">
        <title>Insights into bilaterian evolution from three spiralian genomes.</title>
        <authorList>
            <person name="Simakov O."/>
            <person name="Marletaz F."/>
            <person name="Cho S.J."/>
            <person name="Edsinger-Gonzales E."/>
            <person name="Havlak P."/>
            <person name="Hellsten U."/>
            <person name="Kuo D.H."/>
            <person name="Larsson T."/>
            <person name="Lv J."/>
            <person name="Arendt D."/>
            <person name="Savage R."/>
            <person name="Osoegawa K."/>
            <person name="de Jong P."/>
            <person name="Grimwood J."/>
            <person name="Chapman J.A."/>
            <person name="Shapiro H."/>
            <person name="Aerts A."/>
            <person name="Otillar R.P."/>
            <person name="Terry A.Y."/>
            <person name="Boore J.L."/>
            <person name="Grigoriev I.V."/>
            <person name="Lindberg D.R."/>
            <person name="Seaver E.C."/>
            <person name="Weisblat D.A."/>
            <person name="Putnam N.H."/>
            <person name="Rokhsar D.S."/>
        </authorList>
    </citation>
    <scope>NUCLEOTIDE SEQUENCE</scope>
    <source>
        <strain evidence="6 8">I ESC-2004</strain>
    </source>
</reference>
<dbReference type="OrthoDB" id="6134317at2759"/>